<dbReference type="InterPro" id="IPR036390">
    <property type="entry name" value="WH_DNA-bd_sf"/>
</dbReference>
<dbReference type="PANTHER" id="PTHR30136">
    <property type="entry name" value="HELIX-TURN-HELIX TRANSCRIPTIONAL REGULATOR, ICLR FAMILY"/>
    <property type="match status" value="1"/>
</dbReference>
<dbReference type="InterPro" id="IPR050707">
    <property type="entry name" value="HTH_MetabolicPath_Reg"/>
</dbReference>
<dbReference type="AlphaFoldDB" id="A0A4Y3N6P3"/>
<dbReference type="InterPro" id="IPR014757">
    <property type="entry name" value="Tscrpt_reg_IclR_C"/>
</dbReference>
<dbReference type="SUPFAM" id="SSF55781">
    <property type="entry name" value="GAF domain-like"/>
    <property type="match status" value="1"/>
</dbReference>
<evidence type="ECO:0000256" key="3">
    <source>
        <dbReference type="ARBA" id="ARBA00023163"/>
    </source>
</evidence>
<dbReference type="GO" id="GO:0045892">
    <property type="term" value="P:negative regulation of DNA-templated transcription"/>
    <property type="evidence" value="ECO:0007669"/>
    <property type="project" value="TreeGrafter"/>
</dbReference>
<dbReference type="Proteomes" id="UP000317715">
    <property type="component" value="Unassembled WGS sequence"/>
</dbReference>
<evidence type="ECO:0000313" key="7">
    <source>
        <dbReference type="Proteomes" id="UP000317715"/>
    </source>
</evidence>
<gene>
    <name evidence="6" type="ORF">AAU01_02890</name>
</gene>
<dbReference type="SUPFAM" id="SSF46785">
    <property type="entry name" value="Winged helix' DNA-binding domain"/>
    <property type="match status" value="1"/>
</dbReference>
<evidence type="ECO:0000256" key="1">
    <source>
        <dbReference type="ARBA" id="ARBA00023015"/>
    </source>
</evidence>
<feature type="domain" description="IclR-ED" evidence="5">
    <location>
        <begin position="70"/>
        <end position="251"/>
    </location>
</feature>
<dbReference type="Pfam" id="PF09339">
    <property type="entry name" value="HTH_IclR"/>
    <property type="match status" value="1"/>
</dbReference>
<dbReference type="PROSITE" id="PS51077">
    <property type="entry name" value="HTH_ICLR"/>
    <property type="match status" value="1"/>
</dbReference>
<keyword evidence="1" id="KW-0805">Transcription regulation</keyword>
<dbReference type="GeneID" id="97302246"/>
<name>A0A4Y3N6P3_PAEAU</name>
<dbReference type="InterPro" id="IPR036388">
    <property type="entry name" value="WH-like_DNA-bd_sf"/>
</dbReference>
<dbReference type="GO" id="GO:0003700">
    <property type="term" value="F:DNA-binding transcription factor activity"/>
    <property type="evidence" value="ECO:0007669"/>
    <property type="project" value="TreeGrafter"/>
</dbReference>
<dbReference type="RefSeq" id="WP_141280965.1">
    <property type="nucleotide sequence ID" value="NZ_BAAAWK010000001.1"/>
</dbReference>
<dbReference type="InterPro" id="IPR005471">
    <property type="entry name" value="Tscrpt_reg_IclR_N"/>
</dbReference>
<dbReference type="EMBL" id="BJMD01000001">
    <property type="protein sequence ID" value="GEB17534.1"/>
    <property type="molecule type" value="Genomic_DNA"/>
</dbReference>
<evidence type="ECO:0000259" key="4">
    <source>
        <dbReference type="PROSITE" id="PS51077"/>
    </source>
</evidence>
<dbReference type="SMART" id="SM00346">
    <property type="entry name" value="HTH_ICLR"/>
    <property type="match status" value="1"/>
</dbReference>
<accession>A0A4Y3N6P3</accession>
<dbReference type="PANTHER" id="PTHR30136:SF24">
    <property type="entry name" value="HTH-TYPE TRANSCRIPTIONAL REPRESSOR ALLR"/>
    <property type="match status" value="1"/>
</dbReference>
<proteinExistence type="predicted"/>
<evidence type="ECO:0000313" key="6">
    <source>
        <dbReference type="EMBL" id="GEB17534.1"/>
    </source>
</evidence>
<comment type="caution">
    <text evidence="6">The sequence shown here is derived from an EMBL/GenBank/DDBJ whole genome shotgun (WGS) entry which is preliminary data.</text>
</comment>
<dbReference type="Pfam" id="PF01614">
    <property type="entry name" value="IclR_C"/>
    <property type="match status" value="1"/>
</dbReference>
<sequence>MANSASGESVIERVVKIMDAFSKGQPWLPLKELVRITGMSSSTVHRLAMDLAANGLLERNAAGEFGVGMKMWELASRSNPLEEFRRRGLPFLEGVHAAVREHVALSIPDVETNSVLYLERLDRHGSVMNLAEVAGRLDIHTTSSGMAMMAHMPGWIQDRFLAGKLQKTTPATETDPARVRANLALIRERGYARLVGVLVEENTAYSVPVFGQGQAVIGAISVVVPSVDEDAGLILPVLVAAGRGLSRTMGAERRPYGSRPWLTHGNTDQ</sequence>
<dbReference type="InterPro" id="IPR029016">
    <property type="entry name" value="GAF-like_dom_sf"/>
</dbReference>
<dbReference type="GO" id="GO:0003677">
    <property type="term" value="F:DNA binding"/>
    <property type="evidence" value="ECO:0007669"/>
    <property type="project" value="UniProtKB-KW"/>
</dbReference>
<evidence type="ECO:0000256" key="2">
    <source>
        <dbReference type="ARBA" id="ARBA00023125"/>
    </source>
</evidence>
<dbReference type="Gene3D" id="1.10.10.10">
    <property type="entry name" value="Winged helix-like DNA-binding domain superfamily/Winged helix DNA-binding domain"/>
    <property type="match status" value="1"/>
</dbReference>
<feature type="domain" description="HTH iclR-type" evidence="4">
    <location>
        <begin position="8"/>
        <end position="69"/>
    </location>
</feature>
<reference evidence="6 7" key="1">
    <citation type="submission" date="2019-06" db="EMBL/GenBank/DDBJ databases">
        <title>Whole genome shotgun sequence of Paenarthrobacter aurescens NBRC 12136.</title>
        <authorList>
            <person name="Hosoyama A."/>
            <person name="Uohara A."/>
            <person name="Ohji S."/>
            <person name="Ichikawa N."/>
        </authorList>
    </citation>
    <scope>NUCLEOTIDE SEQUENCE [LARGE SCALE GENOMIC DNA]</scope>
    <source>
        <strain evidence="6 7">NBRC 12136</strain>
    </source>
</reference>
<dbReference type="OrthoDB" id="4068713at2"/>
<dbReference type="Gene3D" id="3.30.450.40">
    <property type="match status" value="1"/>
</dbReference>
<organism evidence="6 7">
    <name type="scientific">Paenarthrobacter aurescens</name>
    <name type="common">Arthrobacter aurescens</name>
    <dbReference type="NCBI Taxonomy" id="43663"/>
    <lineage>
        <taxon>Bacteria</taxon>
        <taxon>Bacillati</taxon>
        <taxon>Actinomycetota</taxon>
        <taxon>Actinomycetes</taxon>
        <taxon>Micrococcales</taxon>
        <taxon>Micrococcaceae</taxon>
        <taxon>Paenarthrobacter</taxon>
    </lineage>
</organism>
<protein>
    <submittedName>
        <fullName evidence="6">IclR family transcriptional regulator</fullName>
    </submittedName>
</protein>
<evidence type="ECO:0000259" key="5">
    <source>
        <dbReference type="PROSITE" id="PS51078"/>
    </source>
</evidence>
<keyword evidence="3" id="KW-0804">Transcription</keyword>
<keyword evidence="2" id="KW-0238">DNA-binding</keyword>
<dbReference type="PROSITE" id="PS51078">
    <property type="entry name" value="ICLR_ED"/>
    <property type="match status" value="1"/>
</dbReference>
<keyword evidence="7" id="KW-1185">Reference proteome</keyword>